<evidence type="ECO:0000313" key="2">
    <source>
        <dbReference type="EMBL" id="MFD2592142.1"/>
    </source>
</evidence>
<proteinExistence type="predicted"/>
<organism evidence="2 3">
    <name type="scientific">Aquimarina hainanensis</name>
    <dbReference type="NCBI Taxonomy" id="1578017"/>
    <lineage>
        <taxon>Bacteria</taxon>
        <taxon>Pseudomonadati</taxon>
        <taxon>Bacteroidota</taxon>
        <taxon>Flavobacteriia</taxon>
        <taxon>Flavobacteriales</taxon>
        <taxon>Flavobacteriaceae</taxon>
        <taxon>Aquimarina</taxon>
    </lineage>
</organism>
<protein>
    <recommendedName>
        <fullName evidence="4">Lipocalin-like domain-containing protein</fullName>
    </recommendedName>
</protein>
<gene>
    <name evidence="2" type="ORF">ACFSTE_14995</name>
</gene>
<evidence type="ECO:0000313" key="3">
    <source>
        <dbReference type="Proteomes" id="UP001597459"/>
    </source>
</evidence>
<accession>A0ABW5N9B0</accession>
<dbReference type="PROSITE" id="PS51257">
    <property type="entry name" value="PROKAR_LIPOPROTEIN"/>
    <property type="match status" value="1"/>
</dbReference>
<dbReference type="RefSeq" id="WP_378253690.1">
    <property type="nucleotide sequence ID" value="NZ_JBHSJV010000001.1"/>
</dbReference>
<dbReference type="EMBL" id="JBHULX010000030">
    <property type="protein sequence ID" value="MFD2592142.1"/>
    <property type="molecule type" value="Genomic_DNA"/>
</dbReference>
<reference evidence="3" key="1">
    <citation type="journal article" date="2019" name="Int. J. Syst. Evol. Microbiol.">
        <title>The Global Catalogue of Microorganisms (GCM) 10K type strain sequencing project: providing services to taxonomists for standard genome sequencing and annotation.</title>
        <authorList>
            <consortium name="The Broad Institute Genomics Platform"/>
            <consortium name="The Broad Institute Genome Sequencing Center for Infectious Disease"/>
            <person name="Wu L."/>
            <person name="Ma J."/>
        </authorList>
    </citation>
    <scope>NUCLEOTIDE SEQUENCE [LARGE SCALE GENOMIC DNA]</scope>
    <source>
        <strain evidence="3">KCTC 42423</strain>
    </source>
</reference>
<sequence length="155" mass="17305">MKKIIVAASLLILVACKNQTAEVSVAPSVDDVKETKSPIEGTWKMVYGEIREKDSLQIKDLSNTSFIKIINASHFAFFNQNTSGEANFYGGGGTYELNGDAYAETLSYTSVDGVRGHRFPFTVEFKGDTLIQYGLEEVKKANIKRHIVEKYIRIE</sequence>
<evidence type="ECO:0000256" key="1">
    <source>
        <dbReference type="SAM" id="SignalP"/>
    </source>
</evidence>
<dbReference type="Gene3D" id="2.40.128.490">
    <property type="entry name" value="Uncharacterised protein PF14869, DUF4488"/>
    <property type="match status" value="1"/>
</dbReference>
<dbReference type="Proteomes" id="UP001597459">
    <property type="component" value="Unassembled WGS sequence"/>
</dbReference>
<feature type="chain" id="PRO_5045458738" description="Lipocalin-like domain-containing protein" evidence="1">
    <location>
        <begin position="21"/>
        <end position="155"/>
    </location>
</feature>
<keyword evidence="3" id="KW-1185">Reference proteome</keyword>
<keyword evidence="1" id="KW-0732">Signal</keyword>
<name>A0ABW5N9B0_9FLAO</name>
<evidence type="ECO:0008006" key="4">
    <source>
        <dbReference type="Google" id="ProtNLM"/>
    </source>
</evidence>
<feature type="signal peptide" evidence="1">
    <location>
        <begin position="1"/>
        <end position="20"/>
    </location>
</feature>
<comment type="caution">
    <text evidence="2">The sequence shown here is derived from an EMBL/GenBank/DDBJ whole genome shotgun (WGS) entry which is preliminary data.</text>
</comment>